<protein>
    <submittedName>
        <fullName evidence="2">Uncharacterized protein</fullName>
    </submittedName>
</protein>
<keyword evidence="3" id="KW-1185">Reference proteome</keyword>
<dbReference type="InterPro" id="IPR011990">
    <property type="entry name" value="TPR-like_helical_dom_sf"/>
</dbReference>
<evidence type="ECO:0000256" key="1">
    <source>
        <dbReference type="PROSITE-ProRule" id="PRU00339"/>
    </source>
</evidence>
<feature type="repeat" description="TPR" evidence="1">
    <location>
        <begin position="271"/>
        <end position="304"/>
    </location>
</feature>
<gene>
    <name evidence="2" type="ORF">Q361_1831</name>
</gene>
<accession>A0A2S4N445</accession>
<dbReference type="SUPFAM" id="SSF48452">
    <property type="entry name" value="TPR-like"/>
    <property type="match status" value="1"/>
</dbReference>
<dbReference type="SMART" id="SM00028">
    <property type="entry name" value="TPR"/>
    <property type="match status" value="2"/>
</dbReference>
<keyword evidence="1" id="KW-0802">TPR repeat</keyword>
<dbReference type="EMBL" id="PQNY01000083">
    <property type="protein sequence ID" value="POS00514.1"/>
    <property type="molecule type" value="Genomic_DNA"/>
</dbReference>
<proteinExistence type="predicted"/>
<dbReference type="PROSITE" id="PS50005">
    <property type="entry name" value="TPR"/>
    <property type="match status" value="1"/>
</dbReference>
<evidence type="ECO:0000313" key="3">
    <source>
        <dbReference type="Proteomes" id="UP000237056"/>
    </source>
</evidence>
<dbReference type="AlphaFoldDB" id="A0A2S4N445"/>
<comment type="caution">
    <text evidence="2">The sequence shown here is derived from an EMBL/GenBank/DDBJ whole genome shotgun (WGS) entry which is preliminary data.</text>
</comment>
<dbReference type="RefSeq" id="WP_103727249.1">
    <property type="nucleotide sequence ID" value="NZ_PQNY01000083.1"/>
</dbReference>
<reference evidence="2 3" key="1">
    <citation type="submission" date="2018-01" db="EMBL/GenBank/DDBJ databases">
        <title>Genomic Encyclopedia of Type Strains, Phase I: the one thousand microbial genomes (KMG-I) project.</title>
        <authorList>
            <person name="Goeker M."/>
        </authorList>
    </citation>
    <scope>NUCLEOTIDE SEQUENCE [LARGE SCALE GENOMIC DNA]</scope>
    <source>
        <strain evidence="2 3">DSM 17960</strain>
    </source>
</reference>
<dbReference type="Proteomes" id="UP000237056">
    <property type="component" value="Unassembled WGS sequence"/>
</dbReference>
<name>A0A2S4N445_9FLAO</name>
<sequence length="348" mass="40047">MNVKITISITLLFVNYGIGQIKESEINGKWIKYKSEMKDGSKILPTPKSDSTFLEISIKNSKLCFNSNPIYKTNEGCIDFSLKENTIKTSIESGYKIEKNTLDTLIICEKIDGLENDKLKRFYLVNDKILYAKELEKRKEDKNIIATKLFTPKLNVGIEGEIFKVLKSDMSNFDLIGSLTIFPSKKLVTSDIDYSSTKKISKLEIVTTIIDNSFNSWDLTNFEKFESIKIPFIFRSESTEIFKGIKMIFFANNISEFDFVYRRKLEDMRKSGELFQKGINAYSEKKYIKAAEYFSESFKTDPENLDALYNKAAAYYEGGDKENACKTWKELVDLGQTNGIELYKNNCN</sequence>
<dbReference type="OrthoDB" id="1197710at2"/>
<evidence type="ECO:0000313" key="2">
    <source>
        <dbReference type="EMBL" id="POS00514.1"/>
    </source>
</evidence>
<dbReference type="Gene3D" id="1.25.40.10">
    <property type="entry name" value="Tetratricopeptide repeat domain"/>
    <property type="match status" value="1"/>
</dbReference>
<dbReference type="InterPro" id="IPR019734">
    <property type="entry name" value="TPR_rpt"/>
</dbReference>
<organism evidence="2 3">
    <name type="scientific">Flavobacterium croceum DSM 17960</name>
    <dbReference type="NCBI Taxonomy" id="1121886"/>
    <lineage>
        <taxon>Bacteria</taxon>
        <taxon>Pseudomonadati</taxon>
        <taxon>Bacteroidota</taxon>
        <taxon>Flavobacteriia</taxon>
        <taxon>Flavobacteriales</taxon>
        <taxon>Flavobacteriaceae</taxon>
        <taxon>Flavobacterium</taxon>
    </lineage>
</organism>